<evidence type="ECO:0000313" key="5">
    <source>
        <dbReference type="EMBL" id="KIL54485.1"/>
    </source>
</evidence>
<evidence type="ECO:0000259" key="4">
    <source>
        <dbReference type="PROSITE" id="PS50158"/>
    </source>
</evidence>
<dbReference type="GO" id="GO:0003676">
    <property type="term" value="F:nucleic acid binding"/>
    <property type="evidence" value="ECO:0007669"/>
    <property type="project" value="InterPro"/>
</dbReference>
<dbReference type="PROSITE" id="PS50158">
    <property type="entry name" value="ZF_CCHC"/>
    <property type="match status" value="1"/>
</dbReference>
<name>A0A0C2RW70_AMAMK</name>
<keyword evidence="2" id="KW-0863">Zinc-finger</keyword>
<feature type="region of interest" description="Disordered" evidence="3">
    <location>
        <begin position="57"/>
        <end position="125"/>
    </location>
</feature>
<sequence>MKKGIDRRGAIDGNSRDPDAMDTSIDWTQINAVKAQPTDKCYYCKKTGHWAKDCYQKKRDQGQGQGTSANGVSFQRGNYNRGRGRGRGNGNSRGRGNTRGSQRGRGRGKSIRAMTGEEQEEKFEEENNVSLVIAAVLSGMDDEERDQIVKQLIEDFQ</sequence>
<evidence type="ECO:0000256" key="3">
    <source>
        <dbReference type="SAM" id="MobiDB-lite"/>
    </source>
</evidence>
<keyword evidence="6" id="KW-1185">Reference proteome</keyword>
<accession>A0A0C2RW70</accession>
<keyword evidence="1" id="KW-0507">mRNA processing</keyword>
<dbReference type="GO" id="GO:0006397">
    <property type="term" value="P:mRNA processing"/>
    <property type="evidence" value="ECO:0007669"/>
    <property type="project" value="UniProtKB-KW"/>
</dbReference>
<dbReference type="SUPFAM" id="SSF57756">
    <property type="entry name" value="Retrovirus zinc finger-like domains"/>
    <property type="match status" value="1"/>
</dbReference>
<gene>
    <name evidence="5" type="ORF">M378DRAFT_18844</name>
</gene>
<feature type="compositionally biased region" description="Basic and acidic residues" evidence="3">
    <location>
        <begin position="1"/>
        <end position="19"/>
    </location>
</feature>
<protein>
    <recommendedName>
        <fullName evidence="4">CCHC-type domain-containing protein</fullName>
    </recommendedName>
</protein>
<proteinExistence type="predicted"/>
<feature type="region of interest" description="Disordered" evidence="3">
    <location>
        <begin position="1"/>
        <end position="23"/>
    </location>
</feature>
<keyword evidence="2" id="KW-0479">Metal-binding</keyword>
<keyword evidence="2" id="KW-0862">Zinc</keyword>
<evidence type="ECO:0000313" key="6">
    <source>
        <dbReference type="Proteomes" id="UP000054549"/>
    </source>
</evidence>
<organism evidence="5 6">
    <name type="scientific">Amanita muscaria (strain Koide BX008)</name>
    <dbReference type="NCBI Taxonomy" id="946122"/>
    <lineage>
        <taxon>Eukaryota</taxon>
        <taxon>Fungi</taxon>
        <taxon>Dikarya</taxon>
        <taxon>Basidiomycota</taxon>
        <taxon>Agaricomycotina</taxon>
        <taxon>Agaricomycetes</taxon>
        <taxon>Agaricomycetidae</taxon>
        <taxon>Agaricales</taxon>
        <taxon>Pluteineae</taxon>
        <taxon>Amanitaceae</taxon>
        <taxon>Amanita</taxon>
    </lineage>
</organism>
<dbReference type="Gene3D" id="4.10.60.10">
    <property type="entry name" value="Zinc finger, CCHC-type"/>
    <property type="match status" value="1"/>
</dbReference>
<dbReference type="InterPro" id="IPR001878">
    <property type="entry name" value="Znf_CCHC"/>
</dbReference>
<evidence type="ECO:0000256" key="1">
    <source>
        <dbReference type="ARBA" id="ARBA00022664"/>
    </source>
</evidence>
<dbReference type="InParanoid" id="A0A0C2RW70"/>
<dbReference type="HOGENOM" id="CLU_1402110_0_0_1"/>
<dbReference type="AlphaFoldDB" id="A0A0C2RW70"/>
<dbReference type="GO" id="GO:0008270">
    <property type="term" value="F:zinc ion binding"/>
    <property type="evidence" value="ECO:0007669"/>
    <property type="project" value="UniProtKB-KW"/>
</dbReference>
<dbReference type="SMART" id="SM00343">
    <property type="entry name" value="ZnF_C2HC"/>
    <property type="match status" value="1"/>
</dbReference>
<feature type="compositionally biased region" description="Polar residues" evidence="3">
    <location>
        <begin position="66"/>
        <end position="75"/>
    </location>
</feature>
<dbReference type="Pfam" id="PF00098">
    <property type="entry name" value="zf-CCHC"/>
    <property type="match status" value="1"/>
</dbReference>
<reference evidence="5 6" key="1">
    <citation type="submission" date="2014-04" db="EMBL/GenBank/DDBJ databases">
        <title>Evolutionary Origins and Diversification of the Mycorrhizal Mutualists.</title>
        <authorList>
            <consortium name="DOE Joint Genome Institute"/>
            <consortium name="Mycorrhizal Genomics Consortium"/>
            <person name="Kohler A."/>
            <person name="Kuo A."/>
            <person name="Nagy L.G."/>
            <person name="Floudas D."/>
            <person name="Copeland A."/>
            <person name="Barry K.W."/>
            <person name="Cichocki N."/>
            <person name="Veneault-Fourrey C."/>
            <person name="LaButti K."/>
            <person name="Lindquist E.A."/>
            <person name="Lipzen A."/>
            <person name="Lundell T."/>
            <person name="Morin E."/>
            <person name="Murat C."/>
            <person name="Riley R."/>
            <person name="Ohm R."/>
            <person name="Sun H."/>
            <person name="Tunlid A."/>
            <person name="Henrissat B."/>
            <person name="Grigoriev I.V."/>
            <person name="Hibbett D.S."/>
            <person name="Martin F."/>
        </authorList>
    </citation>
    <scope>NUCLEOTIDE SEQUENCE [LARGE SCALE GENOMIC DNA]</scope>
    <source>
        <strain evidence="5 6">Koide BX008</strain>
    </source>
</reference>
<feature type="domain" description="CCHC-type" evidence="4">
    <location>
        <begin position="40"/>
        <end position="54"/>
    </location>
</feature>
<dbReference type="OrthoDB" id="7920740at2759"/>
<dbReference type="Proteomes" id="UP000054549">
    <property type="component" value="Unassembled WGS sequence"/>
</dbReference>
<evidence type="ECO:0000256" key="2">
    <source>
        <dbReference type="PROSITE-ProRule" id="PRU00047"/>
    </source>
</evidence>
<dbReference type="InterPro" id="IPR036875">
    <property type="entry name" value="Znf_CCHC_sf"/>
</dbReference>
<dbReference type="EMBL" id="KN818730">
    <property type="protein sequence ID" value="KIL54485.1"/>
    <property type="molecule type" value="Genomic_DNA"/>
</dbReference>